<name>A0AAU8JPI0_9ACTN</name>
<evidence type="ECO:0000313" key="2">
    <source>
        <dbReference type="EMBL" id="XCM78174.1"/>
    </source>
</evidence>
<dbReference type="RefSeq" id="WP_354637917.1">
    <property type="nucleotide sequence ID" value="NZ_CP159872.1"/>
</dbReference>
<feature type="compositionally biased region" description="Gly residues" evidence="1">
    <location>
        <begin position="163"/>
        <end position="172"/>
    </location>
</feature>
<gene>
    <name evidence="2" type="ORF">ABWK59_04100</name>
</gene>
<dbReference type="KEGG" id="kcm:ABWK59_04100"/>
<organism evidence="2">
    <name type="scientific">Kitasatospora camelliae</name>
    <dbReference type="NCBI Taxonomy" id="3156397"/>
    <lineage>
        <taxon>Bacteria</taxon>
        <taxon>Bacillati</taxon>
        <taxon>Actinomycetota</taxon>
        <taxon>Actinomycetes</taxon>
        <taxon>Kitasatosporales</taxon>
        <taxon>Streptomycetaceae</taxon>
        <taxon>Kitasatospora</taxon>
    </lineage>
</organism>
<feature type="region of interest" description="Disordered" evidence="1">
    <location>
        <begin position="97"/>
        <end position="172"/>
    </location>
</feature>
<sequence>MASSSFSIDLDEVETAATMIQRMYDDLEEAYIKLSTYVGTVKDDVYGSDLVGKSLGGNTASVIGLAEQQKKTLEGIKAFMENTAQVAANLKTMCGGHRSTDTEHSDALRQIGDGLGDGAGELPPPPLPPAPGSGPGYVSQSSATLDYNHAQARHAEAESTARSGGGSHARLE</sequence>
<feature type="compositionally biased region" description="Basic and acidic residues" evidence="1">
    <location>
        <begin position="98"/>
        <end position="107"/>
    </location>
</feature>
<feature type="compositionally biased region" description="Pro residues" evidence="1">
    <location>
        <begin position="122"/>
        <end position="132"/>
    </location>
</feature>
<dbReference type="EMBL" id="CP159872">
    <property type="protein sequence ID" value="XCM78174.1"/>
    <property type="molecule type" value="Genomic_DNA"/>
</dbReference>
<evidence type="ECO:0000256" key="1">
    <source>
        <dbReference type="SAM" id="MobiDB-lite"/>
    </source>
</evidence>
<reference evidence="2" key="1">
    <citation type="submission" date="2024-06" db="EMBL/GenBank/DDBJ databases">
        <title>The genome sequences of Kitasatospora sp. strain HUAS MG31.</title>
        <authorList>
            <person name="Mo P."/>
        </authorList>
    </citation>
    <scope>NUCLEOTIDE SEQUENCE</scope>
    <source>
        <strain evidence="2">HUAS MG31</strain>
    </source>
</reference>
<accession>A0AAU8JPI0</accession>
<dbReference type="AlphaFoldDB" id="A0AAU8JPI0"/>
<evidence type="ECO:0008006" key="3">
    <source>
        <dbReference type="Google" id="ProtNLM"/>
    </source>
</evidence>
<proteinExistence type="predicted"/>
<protein>
    <recommendedName>
        <fullName evidence="3">Excreted virulence factor EspC (Type VII ESX diderm)</fullName>
    </recommendedName>
</protein>